<dbReference type="InterPro" id="IPR008928">
    <property type="entry name" value="6-hairpin_glycosidase_sf"/>
</dbReference>
<protein>
    <submittedName>
        <fullName evidence="1">Unannotated protein</fullName>
    </submittedName>
</protein>
<dbReference type="AlphaFoldDB" id="A0A6J6LF86"/>
<gene>
    <name evidence="1" type="ORF">UFOPK2242_00900</name>
</gene>
<name>A0A6J6LF86_9ZZZZ</name>
<dbReference type="EMBL" id="CAEZWM010000103">
    <property type="protein sequence ID" value="CAB4659858.1"/>
    <property type="molecule type" value="Genomic_DNA"/>
</dbReference>
<accession>A0A6J6LF86</accession>
<evidence type="ECO:0000313" key="1">
    <source>
        <dbReference type="EMBL" id="CAB4659858.1"/>
    </source>
</evidence>
<reference evidence="1" key="1">
    <citation type="submission" date="2020-05" db="EMBL/GenBank/DDBJ databases">
        <authorList>
            <person name="Chiriac C."/>
            <person name="Salcher M."/>
            <person name="Ghai R."/>
            <person name="Kavagutti S V."/>
        </authorList>
    </citation>
    <scope>NUCLEOTIDE SEQUENCE</scope>
</reference>
<sequence>MTAALPLLLEYRSRRVRPGLDDKVLLAWNAWFLRSLVESAGALGRKDWMEAAKANARFLLTDMRSDDGRLLRSWQNGRSHLPAYAEDYAALLGALISLAELDDANWLTDAIQVADDLIALFGREEGGFYTTGTDQERLVARTLDLQDNATPAANSLAADALLRLAELTGVDEYREKATTTLRLVVVDAYAHPTAFAFALGAIERAITPAVEIAFIGDAEQLVKAAANRVIPSSVFLWARSPSDTHLSPLVEGRGEINSQGTAYVCESNTCRLPVTDSESLNKEIDLALSNRRRD</sequence>
<organism evidence="1">
    <name type="scientific">freshwater metagenome</name>
    <dbReference type="NCBI Taxonomy" id="449393"/>
    <lineage>
        <taxon>unclassified sequences</taxon>
        <taxon>metagenomes</taxon>
        <taxon>ecological metagenomes</taxon>
    </lineage>
</organism>
<dbReference type="PANTHER" id="PTHR42899:SF1">
    <property type="entry name" value="SPERMATOGENESIS-ASSOCIATED PROTEIN 20"/>
    <property type="match status" value="1"/>
</dbReference>
<dbReference type="PANTHER" id="PTHR42899">
    <property type="entry name" value="SPERMATOGENESIS-ASSOCIATED PROTEIN 20"/>
    <property type="match status" value="1"/>
</dbReference>
<dbReference type="SUPFAM" id="SSF48208">
    <property type="entry name" value="Six-hairpin glycosidases"/>
    <property type="match status" value="1"/>
</dbReference>
<proteinExistence type="predicted"/>
<dbReference type="InterPro" id="IPR024705">
    <property type="entry name" value="Ssp411"/>
</dbReference>
<dbReference type="GO" id="GO:0005975">
    <property type="term" value="P:carbohydrate metabolic process"/>
    <property type="evidence" value="ECO:0007669"/>
    <property type="project" value="InterPro"/>
</dbReference>